<reference evidence="2 3" key="1">
    <citation type="submission" date="2015-09" db="EMBL/GenBank/DDBJ databases">
        <title>Draft genome of a European isolate of the apple canker pathogen Neonectria ditissima.</title>
        <authorList>
            <person name="Gomez-Cortecero A."/>
            <person name="Harrison R.J."/>
            <person name="Armitage A.D."/>
        </authorList>
    </citation>
    <scope>NUCLEOTIDE SEQUENCE [LARGE SCALE GENOMIC DNA]</scope>
    <source>
        <strain evidence="2 3">R09/05</strain>
    </source>
</reference>
<comment type="caution">
    <text evidence="2">The sequence shown here is derived from an EMBL/GenBank/DDBJ whole genome shotgun (WGS) entry which is preliminary data.</text>
</comment>
<feature type="compositionally biased region" description="Basic residues" evidence="1">
    <location>
        <begin position="151"/>
        <end position="168"/>
    </location>
</feature>
<dbReference type="Proteomes" id="UP000050424">
    <property type="component" value="Unassembled WGS sequence"/>
</dbReference>
<feature type="region of interest" description="Disordered" evidence="1">
    <location>
        <begin position="147"/>
        <end position="183"/>
    </location>
</feature>
<evidence type="ECO:0000313" key="3">
    <source>
        <dbReference type="Proteomes" id="UP000050424"/>
    </source>
</evidence>
<organism evidence="2 3">
    <name type="scientific">Neonectria ditissima</name>
    <dbReference type="NCBI Taxonomy" id="78410"/>
    <lineage>
        <taxon>Eukaryota</taxon>
        <taxon>Fungi</taxon>
        <taxon>Dikarya</taxon>
        <taxon>Ascomycota</taxon>
        <taxon>Pezizomycotina</taxon>
        <taxon>Sordariomycetes</taxon>
        <taxon>Hypocreomycetidae</taxon>
        <taxon>Hypocreales</taxon>
        <taxon>Nectriaceae</taxon>
        <taxon>Neonectria</taxon>
    </lineage>
</organism>
<dbReference type="AlphaFoldDB" id="A0A0P7APY1"/>
<name>A0A0P7APY1_9HYPO</name>
<sequence>MEEDPIGYHEILKLIQYHQSRIGFLVQKLEGFHGNATIDPGASTNNVNDRASHSVLAGVGTRISQEGDNKASTNLLECPSEYCKATFPRPQELVRHFDRQCDEVCPGCFNNFELVSKYISHKCVESGNDQRSKRSEDFRRDIEAELGLTITKRKHNGEHSDKPRKRQRPPSGQGTMETAPQLPPEIETATQELSSAEKSLQPAPVVPGQLAVPATVDGASQHHMASYSLFDSVSGLQGSLGGPGLWWDLVNQWTETQSFSADTQMPHEATCQLAPASTSLENCADRT</sequence>
<keyword evidence="3" id="KW-1185">Reference proteome</keyword>
<proteinExistence type="predicted"/>
<gene>
    <name evidence="2" type="ORF">AK830_g6703</name>
</gene>
<accession>A0A0P7APY1</accession>
<evidence type="ECO:0000256" key="1">
    <source>
        <dbReference type="SAM" id="MobiDB-lite"/>
    </source>
</evidence>
<dbReference type="EMBL" id="LKCW01000096">
    <property type="protein sequence ID" value="KPM39863.1"/>
    <property type="molecule type" value="Genomic_DNA"/>
</dbReference>
<evidence type="ECO:0000313" key="2">
    <source>
        <dbReference type="EMBL" id="KPM39863.1"/>
    </source>
</evidence>
<protein>
    <submittedName>
        <fullName evidence="2">Uncharacterized protein</fullName>
    </submittedName>
</protein>